<dbReference type="Proteomes" id="UP000886687">
    <property type="component" value="Unassembled WGS sequence"/>
</dbReference>
<dbReference type="EMBL" id="JAEPDI010000004">
    <property type="protein sequence ID" value="MCG7938726.1"/>
    <property type="molecule type" value="Genomic_DNA"/>
</dbReference>
<dbReference type="AlphaFoldDB" id="A0A9E4K4U4"/>
<gene>
    <name evidence="2" type="ORF">JAZ04_07690</name>
</gene>
<evidence type="ECO:0000256" key="1">
    <source>
        <dbReference type="SAM" id="MobiDB-lite"/>
    </source>
</evidence>
<proteinExistence type="predicted"/>
<accession>A0A9E4K4U4</accession>
<reference evidence="2" key="1">
    <citation type="journal article" date="2021" name="Proc. Natl. Acad. Sci. U.S.A.">
        <title>Global biogeography of chemosynthetic symbionts reveals both localized and globally distributed symbiont groups. .</title>
        <authorList>
            <person name="Osvatic J.T."/>
            <person name="Wilkins L.G.E."/>
            <person name="Leibrecht L."/>
            <person name="Leray M."/>
            <person name="Zauner S."/>
            <person name="Polzin J."/>
            <person name="Camacho Y."/>
            <person name="Gros O."/>
            <person name="van Gils J.A."/>
            <person name="Eisen J.A."/>
            <person name="Petersen J.M."/>
            <person name="Yuen B."/>
        </authorList>
    </citation>
    <scope>NUCLEOTIDE SEQUENCE</scope>
    <source>
        <strain evidence="2">MAGL173</strain>
    </source>
</reference>
<organism evidence="2 3">
    <name type="scientific">Candidatus Thiodiazotropha lotti</name>
    <dbReference type="NCBI Taxonomy" id="2792787"/>
    <lineage>
        <taxon>Bacteria</taxon>
        <taxon>Pseudomonadati</taxon>
        <taxon>Pseudomonadota</taxon>
        <taxon>Gammaproteobacteria</taxon>
        <taxon>Chromatiales</taxon>
        <taxon>Sedimenticolaceae</taxon>
        <taxon>Candidatus Thiodiazotropha</taxon>
    </lineage>
</organism>
<protein>
    <submittedName>
        <fullName evidence="2">Uncharacterized protein</fullName>
    </submittedName>
</protein>
<evidence type="ECO:0000313" key="3">
    <source>
        <dbReference type="Proteomes" id="UP000886687"/>
    </source>
</evidence>
<feature type="compositionally biased region" description="Basic and acidic residues" evidence="1">
    <location>
        <begin position="30"/>
        <end position="44"/>
    </location>
</feature>
<name>A0A9E4K4U4_9GAMM</name>
<feature type="region of interest" description="Disordered" evidence="1">
    <location>
        <begin position="1"/>
        <end position="44"/>
    </location>
</feature>
<comment type="caution">
    <text evidence="2">The sequence shown here is derived from an EMBL/GenBank/DDBJ whole genome shotgun (WGS) entry which is preliminary data.</text>
</comment>
<sequence>MTGDHLARMMDAQNAMEDSKVDENSAEFKGASEEKQREMKEEAGRVFTEQQAVFQAESKLFAMCSEATSTALKSVGDGLSSMARKQ</sequence>
<evidence type="ECO:0000313" key="2">
    <source>
        <dbReference type="EMBL" id="MCG7938726.1"/>
    </source>
</evidence>